<proteinExistence type="predicted"/>
<reference evidence="1" key="1">
    <citation type="submission" date="2020-03" db="EMBL/GenBank/DDBJ databases">
        <title>The deep terrestrial virosphere.</title>
        <authorList>
            <person name="Holmfeldt K."/>
            <person name="Nilsson E."/>
            <person name="Simone D."/>
            <person name="Lopez-Fernandez M."/>
            <person name="Wu X."/>
            <person name="de Brujin I."/>
            <person name="Lundin D."/>
            <person name="Andersson A."/>
            <person name="Bertilsson S."/>
            <person name="Dopson M."/>
        </authorList>
    </citation>
    <scope>NUCLEOTIDE SEQUENCE</scope>
    <source>
        <strain evidence="1">MM171A02296</strain>
    </source>
</reference>
<sequence>MVVEIHEDQPLPAPGGMSTAIVEAVGTTGTVNAPAAWGLMPEMTLTVACNAGDQLLINWTGNLYINALNRGEARICVNGAPISMTYMIGEQSAISAAALRSVYGVTKSYTAPAAANYTVTLEWRAPIGGIVRCYNQERCLTVARFY</sequence>
<dbReference type="EMBL" id="MT143927">
    <property type="protein sequence ID" value="QJH92874.1"/>
    <property type="molecule type" value="Genomic_DNA"/>
</dbReference>
<protein>
    <submittedName>
        <fullName evidence="1">Uncharacterized protein</fullName>
    </submittedName>
</protein>
<accession>A0A6M3X551</accession>
<organism evidence="1">
    <name type="scientific">viral metagenome</name>
    <dbReference type="NCBI Taxonomy" id="1070528"/>
    <lineage>
        <taxon>unclassified sequences</taxon>
        <taxon>metagenomes</taxon>
        <taxon>organismal metagenomes</taxon>
    </lineage>
</organism>
<gene>
    <name evidence="1" type="ORF">MM171A02296_0007</name>
</gene>
<dbReference type="AlphaFoldDB" id="A0A6M3X551"/>
<evidence type="ECO:0000313" key="1">
    <source>
        <dbReference type="EMBL" id="QJH92874.1"/>
    </source>
</evidence>
<name>A0A6M3X551_9ZZZZ</name>